<reference evidence="1" key="1">
    <citation type="journal article" date="2015" name="Nature">
        <title>Complex archaea that bridge the gap between prokaryotes and eukaryotes.</title>
        <authorList>
            <person name="Spang A."/>
            <person name="Saw J.H."/>
            <person name="Jorgensen S.L."/>
            <person name="Zaremba-Niedzwiedzka K."/>
            <person name="Martijn J."/>
            <person name="Lind A.E."/>
            <person name="van Eijk R."/>
            <person name="Schleper C."/>
            <person name="Guy L."/>
            <person name="Ettema T.J."/>
        </authorList>
    </citation>
    <scope>NUCLEOTIDE SEQUENCE</scope>
</reference>
<protein>
    <submittedName>
        <fullName evidence="1">Uncharacterized protein</fullName>
    </submittedName>
</protein>
<evidence type="ECO:0000313" key="1">
    <source>
        <dbReference type="EMBL" id="KKL63988.1"/>
    </source>
</evidence>
<sequence>MDDFTKMCDCPEIQDGWEPKVGNWFVSASTGDCHLIVGDTGDPFLTGKHWYRIETGCDTVVDMSTWLPTIEQLMEMADQGDLPILLFKFNDWMGLYSST</sequence>
<organism evidence="1">
    <name type="scientific">marine sediment metagenome</name>
    <dbReference type="NCBI Taxonomy" id="412755"/>
    <lineage>
        <taxon>unclassified sequences</taxon>
        <taxon>metagenomes</taxon>
        <taxon>ecological metagenomes</taxon>
    </lineage>
</organism>
<feature type="non-terminal residue" evidence="1">
    <location>
        <position position="99"/>
    </location>
</feature>
<comment type="caution">
    <text evidence="1">The sequence shown here is derived from an EMBL/GenBank/DDBJ whole genome shotgun (WGS) entry which is preliminary data.</text>
</comment>
<name>A0A0F9DQA7_9ZZZZ</name>
<gene>
    <name evidence="1" type="ORF">LCGC14_2169610</name>
</gene>
<dbReference type="AlphaFoldDB" id="A0A0F9DQA7"/>
<accession>A0A0F9DQA7</accession>
<proteinExistence type="predicted"/>
<dbReference type="EMBL" id="LAZR01027984">
    <property type="protein sequence ID" value="KKL63988.1"/>
    <property type="molecule type" value="Genomic_DNA"/>
</dbReference>